<keyword evidence="2" id="KW-0067">ATP-binding</keyword>
<gene>
    <name evidence="3" type="ORF">CQW23_30922</name>
</gene>
<keyword evidence="4" id="KW-1185">Reference proteome</keyword>
<protein>
    <submittedName>
        <fullName evidence="3">Uncharacterized protein</fullName>
    </submittedName>
</protein>
<comment type="caution">
    <text evidence="3">The sequence shown here is derived from an EMBL/GenBank/DDBJ whole genome shotgun (WGS) entry which is preliminary data.</text>
</comment>
<dbReference type="STRING" id="33114.A0A2G2V938"/>
<evidence type="ECO:0000256" key="1">
    <source>
        <dbReference type="ARBA" id="ARBA00022741"/>
    </source>
</evidence>
<evidence type="ECO:0000313" key="3">
    <source>
        <dbReference type="EMBL" id="PHT29487.1"/>
    </source>
</evidence>
<keyword evidence="1" id="KW-0547">Nucleotide-binding</keyword>
<dbReference type="GO" id="GO:0005524">
    <property type="term" value="F:ATP binding"/>
    <property type="evidence" value="ECO:0007669"/>
    <property type="project" value="UniProtKB-KW"/>
</dbReference>
<dbReference type="OrthoDB" id="1285867at2759"/>
<dbReference type="PANTHER" id="PTHR45644:SF39">
    <property type="entry name" value="AAA-TYPE ATPASE FAMILY PROTEIN-RELATED"/>
    <property type="match status" value="1"/>
</dbReference>
<sequence length="269" mass="29816">MIMNVVHDNQIENGCSGPSCENTKHALIATSYLHPKYNEQVKYINELPAVNPKNFHSGPAGSEIYEEILVKALAYFYGAKLLIFDSEAFRLSVKDAEPLEGTEALSSPTANDNISSLAEPSKNTVFMTGDRVRFVGSTSALDSTPISHSFTSNAFYQHFLSVDELHLEGTGQDDLENLLVNTLFEVVIRESSNSPVILFMKDAEKTTAGNSLSYSMYKSWLEKIPDNIVIIGSHIHSDYHKEECIKWPVMEISYGLNFLALVVIGAKTL</sequence>
<dbReference type="EMBL" id="MLFT02000107">
    <property type="protein sequence ID" value="PHT29487.1"/>
    <property type="molecule type" value="Genomic_DNA"/>
</dbReference>
<accession>A0A2G2V938</accession>
<reference evidence="4" key="2">
    <citation type="journal article" date="2017" name="J. Anim. Genet.">
        <title>Multiple reference genome sequences of hot pepper reveal the massive evolution of plant disease resistance genes by retroduplication.</title>
        <authorList>
            <person name="Kim S."/>
            <person name="Park J."/>
            <person name="Yeom S.-I."/>
            <person name="Kim Y.-M."/>
            <person name="Seo E."/>
            <person name="Kim K.-T."/>
            <person name="Kim M.-S."/>
            <person name="Lee J.M."/>
            <person name="Cheong K."/>
            <person name="Shin H.-S."/>
            <person name="Kim S.-B."/>
            <person name="Han K."/>
            <person name="Lee J."/>
            <person name="Park M."/>
            <person name="Lee H.-A."/>
            <person name="Lee H.-Y."/>
            <person name="Lee Y."/>
            <person name="Oh S."/>
            <person name="Lee J.H."/>
            <person name="Choi E."/>
            <person name="Choi E."/>
            <person name="Lee S.E."/>
            <person name="Jeon J."/>
            <person name="Kim H."/>
            <person name="Choi G."/>
            <person name="Song H."/>
            <person name="Lee J."/>
            <person name="Lee S.-C."/>
            <person name="Kwon J.-K."/>
            <person name="Lee H.-Y."/>
            <person name="Koo N."/>
            <person name="Hong Y."/>
            <person name="Kim R.W."/>
            <person name="Kang W.-H."/>
            <person name="Huh J.H."/>
            <person name="Kang B.-C."/>
            <person name="Yang T.-J."/>
            <person name="Lee Y.-H."/>
            <person name="Bennetzen J.L."/>
            <person name="Choi D."/>
        </authorList>
    </citation>
    <scope>NUCLEOTIDE SEQUENCE [LARGE SCALE GENOMIC DNA]</scope>
    <source>
        <strain evidence="4">cv. PBC81</strain>
    </source>
</reference>
<dbReference type="PANTHER" id="PTHR45644">
    <property type="entry name" value="AAA ATPASE, PUTATIVE (AFU_ORTHOLOGUE AFUA_2G12920)-RELATED-RELATED"/>
    <property type="match status" value="1"/>
</dbReference>
<dbReference type="Proteomes" id="UP000224567">
    <property type="component" value="Unassembled WGS sequence"/>
</dbReference>
<dbReference type="AlphaFoldDB" id="A0A2G2V938"/>
<reference evidence="3 4" key="1">
    <citation type="journal article" date="2017" name="Genome Biol.">
        <title>New reference genome sequences of hot pepper reveal the massive evolution of plant disease-resistance genes by retroduplication.</title>
        <authorList>
            <person name="Kim S."/>
            <person name="Park J."/>
            <person name="Yeom S.I."/>
            <person name="Kim Y.M."/>
            <person name="Seo E."/>
            <person name="Kim K.T."/>
            <person name="Kim M.S."/>
            <person name="Lee J.M."/>
            <person name="Cheong K."/>
            <person name="Shin H.S."/>
            <person name="Kim S.B."/>
            <person name="Han K."/>
            <person name="Lee J."/>
            <person name="Park M."/>
            <person name="Lee H.A."/>
            <person name="Lee H.Y."/>
            <person name="Lee Y."/>
            <person name="Oh S."/>
            <person name="Lee J.H."/>
            <person name="Choi E."/>
            <person name="Choi E."/>
            <person name="Lee S.E."/>
            <person name="Jeon J."/>
            <person name="Kim H."/>
            <person name="Choi G."/>
            <person name="Song H."/>
            <person name="Lee J."/>
            <person name="Lee S.C."/>
            <person name="Kwon J.K."/>
            <person name="Lee H.Y."/>
            <person name="Koo N."/>
            <person name="Hong Y."/>
            <person name="Kim R.W."/>
            <person name="Kang W.H."/>
            <person name="Huh J.H."/>
            <person name="Kang B.C."/>
            <person name="Yang T.J."/>
            <person name="Lee Y.H."/>
            <person name="Bennetzen J.L."/>
            <person name="Choi D."/>
        </authorList>
    </citation>
    <scope>NUCLEOTIDE SEQUENCE [LARGE SCALE GENOMIC DNA]</scope>
    <source>
        <strain evidence="4">cv. PBC81</strain>
    </source>
</reference>
<dbReference type="InterPro" id="IPR051701">
    <property type="entry name" value="Mito_OM_Translocase_MSP1"/>
</dbReference>
<evidence type="ECO:0000313" key="4">
    <source>
        <dbReference type="Proteomes" id="UP000224567"/>
    </source>
</evidence>
<proteinExistence type="predicted"/>
<organism evidence="3 4">
    <name type="scientific">Capsicum baccatum</name>
    <name type="common">Peruvian pepper</name>
    <dbReference type="NCBI Taxonomy" id="33114"/>
    <lineage>
        <taxon>Eukaryota</taxon>
        <taxon>Viridiplantae</taxon>
        <taxon>Streptophyta</taxon>
        <taxon>Embryophyta</taxon>
        <taxon>Tracheophyta</taxon>
        <taxon>Spermatophyta</taxon>
        <taxon>Magnoliopsida</taxon>
        <taxon>eudicotyledons</taxon>
        <taxon>Gunneridae</taxon>
        <taxon>Pentapetalae</taxon>
        <taxon>asterids</taxon>
        <taxon>lamiids</taxon>
        <taxon>Solanales</taxon>
        <taxon>Solanaceae</taxon>
        <taxon>Solanoideae</taxon>
        <taxon>Capsiceae</taxon>
        <taxon>Capsicum</taxon>
    </lineage>
</organism>
<name>A0A2G2V938_CAPBA</name>
<dbReference type="GO" id="GO:0005741">
    <property type="term" value="C:mitochondrial outer membrane"/>
    <property type="evidence" value="ECO:0007669"/>
    <property type="project" value="TreeGrafter"/>
</dbReference>
<evidence type="ECO:0000256" key="2">
    <source>
        <dbReference type="ARBA" id="ARBA00022840"/>
    </source>
</evidence>